<dbReference type="FunFam" id="3.40.50.720:FF:000095">
    <property type="entry name" value="NADP-dependent malic enzyme"/>
    <property type="match status" value="1"/>
</dbReference>
<feature type="domain" description="Malic enzyme NAD-binding" evidence="15">
    <location>
        <begin position="165"/>
        <end position="400"/>
    </location>
</feature>
<dbReference type="EC" id="1.1.1.40" evidence="8"/>
<dbReference type="InterPro" id="IPR042112">
    <property type="entry name" value="P_AcTrfase_dom2"/>
</dbReference>
<comment type="cofactor">
    <cofactor evidence="1">
        <name>Mn(2+)</name>
        <dbReference type="ChEBI" id="CHEBI:29035"/>
    </cofactor>
</comment>
<keyword evidence="14" id="KW-0521">NADP</keyword>
<dbReference type="Gene3D" id="3.40.50.10950">
    <property type="match status" value="1"/>
</dbReference>
<feature type="binding site" evidence="13">
    <location>
        <position position="138"/>
    </location>
    <ligand>
        <name>a divalent metal cation</name>
        <dbReference type="ChEBI" id="CHEBI:60240"/>
    </ligand>
</feature>
<dbReference type="AlphaFoldDB" id="A0A508ATI6"/>
<evidence type="ECO:0000259" key="15">
    <source>
        <dbReference type="SMART" id="SM00919"/>
    </source>
</evidence>
<dbReference type="InterPro" id="IPR042113">
    <property type="entry name" value="P_AcTrfase_dom1"/>
</dbReference>
<evidence type="ECO:0000256" key="6">
    <source>
        <dbReference type="ARBA" id="ARBA00023002"/>
    </source>
</evidence>
<evidence type="ECO:0000256" key="2">
    <source>
        <dbReference type="ARBA" id="ARBA00001946"/>
    </source>
</evidence>
<dbReference type="PANTHER" id="PTHR43237:SF4">
    <property type="entry name" value="NADP-DEPENDENT MALIC ENZYME"/>
    <property type="match status" value="1"/>
</dbReference>
<dbReference type="PANTHER" id="PTHR43237">
    <property type="entry name" value="NADP-DEPENDENT MALIC ENZYME"/>
    <property type="match status" value="1"/>
</dbReference>
<keyword evidence="6 17" id="KW-0560">Oxidoreductase</keyword>
<comment type="caution">
    <text evidence="17">The sequence shown here is derived from an EMBL/GenBank/DDBJ whole genome shotgun (WGS) entry which is preliminary data.</text>
</comment>
<accession>A0A508ATI6</accession>
<comment type="similarity">
    <text evidence="4">In the C-terminal section; belongs to the phosphate acetyltransferase and butyryltransferase family.</text>
</comment>
<dbReference type="GO" id="GO:0046872">
    <property type="term" value="F:metal ion binding"/>
    <property type="evidence" value="ECO:0007669"/>
    <property type="project" value="UniProtKB-KW"/>
</dbReference>
<dbReference type="Pfam" id="PF01515">
    <property type="entry name" value="PTA_PTB"/>
    <property type="match status" value="1"/>
</dbReference>
<dbReference type="Gene3D" id="3.40.50.10750">
    <property type="entry name" value="Isocitrate/Isopropylmalate dehydrogenase-like"/>
    <property type="match status" value="1"/>
</dbReference>
<comment type="cofactor">
    <cofactor evidence="2">
        <name>Mg(2+)</name>
        <dbReference type="ChEBI" id="CHEBI:18420"/>
    </cofactor>
</comment>
<evidence type="ECO:0000256" key="10">
    <source>
        <dbReference type="ARBA" id="ARBA00050924"/>
    </source>
</evidence>
<gene>
    <name evidence="17" type="ORF">FKV24_010020</name>
</gene>
<dbReference type="CDD" id="cd05311">
    <property type="entry name" value="NAD_bind_2_malic_enz"/>
    <property type="match status" value="1"/>
</dbReference>
<dbReference type="Gene3D" id="3.40.50.720">
    <property type="entry name" value="NAD(P)-binding Rossmann-like Domain"/>
    <property type="match status" value="1"/>
</dbReference>
<dbReference type="RefSeq" id="WP_141482277.1">
    <property type="nucleotide sequence ID" value="NZ_VICD02000164.1"/>
</dbReference>
<evidence type="ECO:0000313" key="18">
    <source>
        <dbReference type="Proteomes" id="UP000320431"/>
    </source>
</evidence>
<dbReference type="InterPro" id="IPR012188">
    <property type="entry name" value="ME_PTA"/>
</dbReference>
<dbReference type="GO" id="GO:0004473">
    <property type="term" value="F:malate dehydrogenase (decarboxylating) (NADP+) activity"/>
    <property type="evidence" value="ECO:0007669"/>
    <property type="project" value="UniProtKB-EC"/>
</dbReference>
<dbReference type="InterPro" id="IPR045213">
    <property type="entry name" value="Malic_NAD-bd_bact_type"/>
</dbReference>
<dbReference type="InterPro" id="IPR036291">
    <property type="entry name" value="NAD(P)-bd_dom_sf"/>
</dbReference>
<evidence type="ECO:0000256" key="5">
    <source>
        <dbReference type="ARBA" id="ARBA00022723"/>
    </source>
</evidence>
<dbReference type="InterPro" id="IPR051674">
    <property type="entry name" value="Malate_Decarboxylase"/>
</dbReference>
<dbReference type="EMBL" id="VICD02000164">
    <property type="protein sequence ID" value="KAB8188526.1"/>
    <property type="molecule type" value="Genomic_DNA"/>
</dbReference>
<dbReference type="Pfam" id="PF00390">
    <property type="entry name" value="malic"/>
    <property type="match status" value="1"/>
</dbReference>
<evidence type="ECO:0000256" key="11">
    <source>
        <dbReference type="ARBA" id="ARBA00051384"/>
    </source>
</evidence>
<evidence type="ECO:0000256" key="1">
    <source>
        <dbReference type="ARBA" id="ARBA00001936"/>
    </source>
</evidence>
<evidence type="ECO:0000256" key="8">
    <source>
        <dbReference type="ARBA" id="ARBA00038964"/>
    </source>
</evidence>
<keyword evidence="5 13" id="KW-0479">Metal-binding</keyword>
<comment type="catalytic activity">
    <reaction evidence="11">
        <text>oxaloacetate + H(+) = pyruvate + CO2</text>
        <dbReference type="Rhea" id="RHEA:15641"/>
        <dbReference type="ChEBI" id="CHEBI:15361"/>
        <dbReference type="ChEBI" id="CHEBI:15378"/>
        <dbReference type="ChEBI" id="CHEBI:16452"/>
        <dbReference type="ChEBI" id="CHEBI:16526"/>
        <dbReference type="EC" id="1.1.1.40"/>
    </reaction>
</comment>
<comment type="similarity">
    <text evidence="3">In the N-terminal section; belongs to the malic enzymes family.</text>
</comment>
<evidence type="ECO:0000256" key="7">
    <source>
        <dbReference type="ARBA" id="ARBA00023268"/>
    </source>
</evidence>
<feature type="domain" description="Malic enzyme N-terminal" evidence="16">
    <location>
        <begin position="20"/>
        <end position="153"/>
    </location>
</feature>
<dbReference type="GO" id="GO:0051287">
    <property type="term" value="F:NAD binding"/>
    <property type="evidence" value="ECO:0007669"/>
    <property type="project" value="InterPro"/>
</dbReference>
<dbReference type="GO" id="GO:0006108">
    <property type="term" value="P:malate metabolic process"/>
    <property type="evidence" value="ECO:0007669"/>
    <property type="project" value="InterPro"/>
</dbReference>
<feature type="binding site" evidence="14">
    <location>
        <begin position="78"/>
        <end position="85"/>
    </location>
    <ligand>
        <name>NADP(+)</name>
        <dbReference type="ChEBI" id="CHEBI:58349"/>
    </ligand>
</feature>
<organism evidence="17 18">
    <name type="scientific">Marilutibacter maris</name>
    <dbReference type="NCBI Taxonomy" id="1605891"/>
    <lineage>
        <taxon>Bacteria</taxon>
        <taxon>Pseudomonadati</taxon>
        <taxon>Pseudomonadota</taxon>
        <taxon>Gammaproteobacteria</taxon>
        <taxon>Lysobacterales</taxon>
        <taxon>Lysobacteraceae</taxon>
        <taxon>Marilutibacter</taxon>
    </lineage>
</organism>
<evidence type="ECO:0000256" key="14">
    <source>
        <dbReference type="PIRSR" id="PIRSR036684-3"/>
    </source>
</evidence>
<dbReference type="SUPFAM" id="SSF51735">
    <property type="entry name" value="NAD(P)-binding Rossmann-fold domains"/>
    <property type="match status" value="1"/>
</dbReference>
<dbReference type="InterPro" id="IPR012302">
    <property type="entry name" value="Malic_NAD-bd"/>
</dbReference>
<comment type="catalytic activity">
    <reaction evidence="10">
        <text>(S)-malate + NADP(+) = pyruvate + CO2 + NADPH</text>
        <dbReference type="Rhea" id="RHEA:18253"/>
        <dbReference type="ChEBI" id="CHEBI:15361"/>
        <dbReference type="ChEBI" id="CHEBI:15589"/>
        <dbReference type="ChEBI" id="CHEBI:16526"/>
        <dbReference type="ChEBI" id="CHEBI:57783"/>
        <dbReference type="ChEBI" id="CHEBI:58349"/>
        <dbReference type="EC" id="1.1.1.40"/>
    </reaction>
</comment>
<dbReference type="SUPFAM" id="SSF53223">
    <property type="entry name" value="Aminoacid dehydrogenase-like, N-terminal domain"/>
    <property type="match status" value="1"/>
</dbReference>
<evidence type="ECO:0000259" key="16">
    <source>
        <dbReference type="SMART" id="SM01274"/>
    </source>
</evidence>
<evidence type="ECO:0000256" key="9">
    <source>
        <dbReference type="ARBA" id="ARBA00040273"/>
    </source>
</evidence>
<dbReference type="InterPro" id="IPR002505">
    <property type="entry name" value="PTA_PTB"/>
</dbReference>
<dbReference type="Gene3D" id="3.40.50.10380">
    <property type="entry name" value="Malic enzyme, N-terminal domain"/>
    <property type="match status" value="1"/>
</dbReference>
<dbReference type="PIRSF" id="PIRSF036684">
    <property type="entry name" value="ME_PTA"/>
    <property type="match status" value="1"/>
</dbReference>
<dbReference type="SUPFAM" id="SSF53659">
    <property type="entry name" value="Isocitrate/Isopropylmalate dehydrogenase-like"/>
    <property type="match status" value="1"/>
</dbReference>
<dbReference type="SMART" id="SM00919">
    <property type="entry name" value="Malic_M"/>
    <property type="match status" value="1"/>
</dbReference>
<evidence type="ECO:0000313" key="17">
    <source>
        <dbReference type="EMBL" id="KAB8188526.1"/>
    </source>
</evidence>
<protein>
    <recommendedName>
        <fullName evidence="9">NADP-dependent malic enzyme</fullName>
        <ecNumber evidence="8">1.1.1.40</ecNumber>
    </recommendedName>
</protein>
<dbReference type="Proteomes" id="UP000320431">
    <property type="component" value="Unassembled WGS sequence"/>
</dbReference>
<dbReference type="SMART" id="SM01274">
    <property type="entry name" value="malic"/>
    <property type="match status" value="1"/>
</dbReference>
<evidence type="ECO:0000256" key="4">
    <source>
        <dbReference type="ARBA" id="ARBA00008756"/>
    </source>
</evidence>
<feature type="binding site" evidence="14">
    <location>
        <position position="288"/>
    </location>
    <ligand>
        <name>NADP(+)</name>
        <dbReference type="ChEBI" id="CHEBI:58349"/>
    </ligand>
</feature>
<evidence type="ECO:0000256" key="12">
    <source>
        <dbReference type="PIRSR" id="PIRSR036684-1"/>
    </source>
</evidence>
<feature type="binding site" evidence="14">
    <location>
        <position position="164"/>
    </location>
    <ligand>
        <name>a divalent metal cation</name>
        <dbReference type="ChEBI" id="CHEBI:60240"/>
    </ligand>
</feature>
<name>A0A508ATI6_9GAMM</name>
<dbReference type="InterPro" id="IPR037062">
    <property type="entry name" value="Malic_N_dom_sf"/>
</dbReference>
<keyword evidence="7" id="KW-0511">Multifunctional enzyme</keyword>
<dbReference type="InterPro" id="IPR046346">
    <property type="entry name" value="Aminoacid_DH-like_N_sf"/>
</dbReference>
<dbReference type="GO" id="GO:0016746">
    <property type="term" value="F:acyltransferase activity"/>
    <property type="evidence" value="ECO:0007669"/>
    <property type="project" value="InterPro"/>
</dbReference>
<reference evidence="17 18" key="1">
    <citation type="submission" date="2019-10" db="EMBL/GenBank/DDBJ databases">
        <title>Lysobacter alkalisoli sp. nov., isolated from saline-alkaline soil.</title>
        <authorList>
            <person name="Sun J.-Q."/>
        </authorList>
    </citation>
    <scope>NUCLEOTIDE SEQUENCE [LARGE SCALE GENOMIC DNA]</scope>
    <source>
        <strain evidence="17 18">KCTC 42381</strain>
    </source>
</reference>
<dbReference type="FunFam" id="3.40.50.10380:FF:000003">
    <property type="entry name" value="NADP-dependent malic enzyme"/>
    <property type="match status" value="1"/>
</dbReference>
<dbReference type="Pfam" id="PF03949">
    <property type="entry name" value="Malic_M"/>
    <property type="match status" value="1"/>
</dbReference>
<proteinExistence type="inferred from homology"/>
<dbReference type="InterPro" id="IPR012301">
    <property type="entry name" value="Malic_N_dom"/>
</dbReference>
<sequence length="764" mass="83329">MSDNDAFKQAALDYHRLSPAGKIKVTATKPMVTQRDLALAYSPGVAYACEAIAVDPNTARDYTARGNLVAVVSNGTAVLGLGDIGALAGKPVMEGKGVLFQKFAGIDVFDIEVDERDPDKLVDIIASLEPTFGGINLEDIKAPECFIVERKLRERMKIPVFHDDQHGTAIIVGAAVLNALEVAGKDIENVRVATTGAGAAGIACLDMLVALGVKKEHITAFDREGVIYSGRPNLDPDKARYASDTDKRSLAEIVEGADLFLGLSAGGILKPEMVATMADKPIILALANPYPEILPEDAKKVRPDCIIATGRSDYPNQVNNALCFPYIFRGALDVGATVINEDMKLACVRAIARLARMEAGDLGSAYGGDVPTFGAEYLIPRPFDPRLLVMLAPAVALAAMKSGVATRPLDDVEAYVEQLGQFIHRTGLVMKPVYDRARSDRKRVVYAEGEEETVLRAVQTVVDERLAYPVLIGRPEVIQARIERLGLRMREGADYELTNINDDPRFNEYWQQYHALTERRGVTPAAAKNLLRSRPTLIASLMVERGEADAMICGLVGRFHKKLGYLRSVFDFERGVTGTAAMTGVINDKGVWFFLDTHVQVDPPAEQIAEATLQATYRLKLFGVEPRVALLSHSNFGSHDNPSAAKMRKVREILAQRMPKLVVDGEMMADTAWDEDLRKRIFPNTTLEGRPNLFVMPNLDAANITYNMIRMMTEGVALGPILMGLDKPAHILTPNSTSRRVVNMTAIAAVDAQIRAAREAGHKA</sequence>
<evidence type="ECO:0000256" key="13">
    <source>
        <dbReference type="PIRSR" id="PIRSR036684-2"/>
    </source>
</evidence>
<feature type="binding site" evidence="13">
    <location>
        <position position="139"/>
    </location>
    <ligand>
        <name>a divalent metal cation</name>
        <dbReference type="ChEBI" id="CHEBI:60240"/>
    </ligand>
</feature>
<evidence type="ECO:0000256" key="3">
    <source>
        <dbReference type="ARBA" id="ARBA00007686"/>
    </source>
</evidence>
<feature type="active site" description="Proton acceptor" evidence="12">
    <location>
        <position position="96"/>
    </location>
</feature>